<organism evidence="2 3">
    <name type="scientific">Streptomyces natalensis ATCC 27448</name>
    <dbReference type="NCBI Taxonomy" id="1240678"/>
    <lineage>
        <taxon>Bacteria</taxon>
        <taxon>Bacillati</taxon>
        <taxon>Actinomycetota</taxon>
        <taxon>Actinomycetes</taxon>
        <taxon>Kitasatosporales</taxon>
        <taxon>Streptomycetaceae</taxon>
        <taxon>Streptomyces</taxon>
    </lineage>
</organism>
<accession>A0A0D7CGI2</accession>
<reference evidence="2 3" key="1">
    <citation type="submission" date="2014-09" db="EMBL/GenBank/DDBJ databases">
        <title>Draft genome sequence of Streptomyces natalensis ATCC 27448, producer of the antifungal pimaricin.</title>
        <authorList>
            <person name="Mendes M.V."/>
            <person name="Beites T."/>
            <person name="Pires S."/>
            <person name="Santos C.L."/>
            <person name="Moradas-Ferreira P."/>
        </authorList>
    </citation>
    <scope>NUCLEOTIDE SEQUENCE [LARGE SCALE GENOMIC DNA]</scope>
    <source>
        <strain evidence="2 3">ATCC 27448</strain>
    </source>
</reference>
<dbReference type="AlphaFoldDB" id="A0A0D7CGI2"/>
<evidence type="ECO:0000256" key="1">
    <source>
        <dbReference type="SAM" id="SignalP"/>
    </source>
</evidence>
<dbReference type="Proteomes" id="UP000032458">
    <property type="component" value="Unassembled WGS sequence"/>
</dbReference>
<feature type="chain" id="PRO_5038882313" description="Lipoprotein" evidence="1">
    <location>
        <begin position="24"/>
        <end position="223"/>
    </location>
</feature>
<protein>
    <recommendedName>
        <fullName evidence="4">Lipoprotein</fullName>
    </recommendedName>
</protein>
<feature type="signal peptide" evidence="1">
    <location>
        <begin position="1"/>
        <end position="23"/>
    </location>
</feature>
<comment type="caution">
    <text evidence="2">The sequence shown here is derived from an EMBL/GenBank/DDBJ whole genome shotgun (WGS) entry which is preliminary data.</text>
</comment>
<evidence type="ECO:0000313" key="3">
    <source>
        <dbReference type="Proteomes" id="UP000032458"/>
    </source>
</evidence>
<proteinExistence type="predicted"/>
<evidence type="ECO:0008006" key="4">
    <source>
        <dbReference type="Google" id="ProtNLM"/>
    </source>
</evidence>
<dbReference type="RefSeq" id="WP_030067003.1">
    <property type="nucleotide sequence ID" value="NZ_JRKI01000034.1"/>
</dbReference>
<evidence type="ECO:0000313" key="2">
    <source>
        <dbReference type="EMBL" id="KIZ15364.1"/>
    </source>
</evidence>
<sequence>MKNNRNAWLTLAAALLIATTVQATLLIVDFIGETSIGKAAPRNGDAGLPPLKDGKILAADKWPNACMLVDEEDVKAILPDAEDLRQEQNGVYVPSIKDFAADSSWKESNSSDSGQCDYEMRLPGETYRATRLWVRVDAVADPKLIAAYDREVALGHSFKQSGADACVINGLIDDSWTCRKGPLMFTVGGHTTATFEGQYDAAPFIWRDKVTPEFVRTVTAKVR</sequence>
<name>A0A0D7CGI2_9ACTN</name>
<keyword evidence="1" id="KW-0732">Signal</keyword>
<keyword evidence="3" id="KW-1185">Reference proteome</keyword>
<dbReference type="PATRIC" id="fig|1240678.4.peg.5930"/>
<gene>
    <name evidence="2" type="ORF">SNA_27820</name>
</gene>
<dbReference type="EMBL" id="JRKI01000034">
    <property type="protein sequence ID" value="KIZ15364.1"/>
    <property type="molecule type" value="Genomic_DNA"/>
</dbReference>